<evidence type="ECO:0000259" key="9">
    <source>
        <dbReference type="PROSITE" id="PS50217"/>
    </source>
</evidence>
<evidence type="ECO:0000256" key="8">
    <source>
        <dbReference type="SAM" id="Phobius"/>
    </source>
</evidence>
<feature type="domain" description="BZIP" evidence="9">
    <location>
        <begin position="250"/>
        <end position="313"/>
    </location>
</feature>
<reference evidence="12" key="1">
    <citation type="submission" date="2017-02" db="UniProtKB">
        <authorList>
            <consortium name="WormBaseParasite"/>
        </authorList>
    </citation>
    <scope>IDENTIFICATION</scope>
</reference>
<evidence type="ECO:0000256" key="2">
    <source>
        <dbReference type="ARBA" id="ARBA00009050"/>
    </source>
</evidence>
<evidence type="ECO:0000256" key="7">
    <source>
        <dbReference type="SAM" id="Coils"/>
    </source>
</evidence>
<dbReference type="Proteomes" id="UP000276776">
    <property type="component" value="Unassembled WGS sequence"/>
</dbReference>
<dbReference type="PROSITE" id="PS50217">
    <property type="entry name" value="BZIP"/>
    <property type="match status" value="1"/>
</dbReference>
<dbReference type="OMA" id="NRHECLK"/>
<dbReference type="PANTHER" id="PTHR46164:SF3">
    <property type="entry name" value="ATF6, ISOFORM C"/>
    <property type="match status" value="1"/>
</dbReference>
<feature type="transmembrane region" description="Helical" evidence="8">
    <location>
        <begin position="323"/>
        <end position="341"/>
    </location>
</feature>
<evidence type="ECO:0000256" key="3">
    <source>
        <dbReference type="ARBA" id="ARBA00023015"/>
    </source>
</evidence>
<keyword evidence="7" id="KW-0175">Coiled coil</keyword>
<sequence>MDCNDNYNLISNDFNQFHSTNIFSPYNLELSSNNFLEESTTKFSNAATDLEMNVNSQIGNMETEISDFSIDNSIKIDDNFINQILCDSSSSSTSESENHSPTCSSDDQNCFDGDRINNVIQISQTDQTQTKITSLHRPKNLVPVHIPVQQLLTNRKNTYHPVIYIMPTSVQSTAKFQKPVGQIDQKLLLPMHHVSSPTLIHLDSTKKNGKTLTSKTLLNVSEKGLKHELGVGNEMLYSVGDISLDEMDYNRKKEIRKLRNRYSAQLSRIRKKNEIIEMKRNLAKKDAIIQDLKDEVTNLKKDLEFLRNENDKLKSKSVNRGNLGFVAGVTCIFGFVALFSLSNTYMSGIKSPSTKDLVTFSRSNMSNLANCDNASKKFLNETEAMRLNKDVFAWVNRHECLKFVHIRRIFRVPIQTREISKKLGKPVQKYEQGKKLKNGTSKQRTIMDKVEAARLKAVRERTWKHINMISSNGESTSSVRSQLKSMDYNENQNHFLANWLHHKPDSLKIRDMEFLYAELARNLKQRDDTLFVIAMKNYYLLPAIVHDGTVQPRLALILPALSFNGTLPNQVAMMRLECDITGTGLFHLPSSLLPLFYDYSSR</sequence>
<keyword evidence="6" id="KW-0539">Nucleus</keyword>
<keyword evidence="3" id="KW-0805">Transcription regulation</keyword>
<dbReference type="SMART" id="SM00338">
    <property type="entry name" value="BRLZ"/>
    <property type="match status" value="1"/>
</dbReference>
<dbReference type="SUPFAM" id="SSF57959">
    <property type="entry name" value="Leucine zipper domain"/>
    <property type="match status" value="1"/>
</dbReference>
<keyword evidence="8" id="KW-0472">Membrane</keyword>
<dbReference type="InterPro" id="IPR046347">
    <property type="entry name" value="bZIP_sf"/>
</dbReference>
<gene>
    <name evidence="10" type="ORF">TCLT_LOCUS1570</name>
</gene>
<keyword evidence="11" id="KW-1185">Reference proteome</keyword>
<dbReference type="InterPro" id="IPR004827">
    <property type="entry name" value="bZIP"/>
</dbReference>
<dbReference type="GO" id="GO:0000981">
    <property type="term" value="F:DNA-binding transcription factor activity, RNA polymerase II-specific"/>
    <property type="evidence" value="ECO:0007669"/>
    <property type="project" value="TreeGrafter"/>
</dbReference>
<reference evidence="10 11" key="2">
    <citation type="submission" date="2018-11" db="EMBL/GenBank/DDBJ databases">
        <authorList>
            <consortium name="Pathogen Informatics"/>
        </authorList>
    </citation>
    <scope>NUCLEOTIDE SEQUENCE [LARGE SCALE GENOMIC DNA]</scope>
</reference>
<organism evidence="12">
    <name type="scientific">Thelazia callipaeda</name>
    <name type="common">Oriental eyeworm</name>
    <name type="synonym">Parasitic nematode</name>
    <dbReference type="NCBI Taxonomy" id="103827"/>
    <lineage>
        <taxon>Eukaryota</taxon>
        <taxon>Metazoa</taxon>
        <taxon>Ecdysozoa</taxon>
        <taxon>Nematoda</taxon>
        <taxon>Chromadorea</taxon>
        <taxon>Rhabditida</taxon>
        <taxon>Spirurina</taxon>
        <taxon>Spiruromorpha</taxon>
        <taxon>Thelazioidea</taxon>
        <taxon>Thelaziidae</taxon>
        <taxon>Thelazia</taxon>
    </lineage>
</organism>
<comment type="subcellular location">
    <subcellularLocation>
        <location evidence="1">Membrane</location>
        <topology evidence="1">Single-pass membrane protein</topology>
    </subcellularLocation>
</comment>
<proteinExistence type="inferred from homology"/>
<evidence type="ECO:0000313" key="12">
    <source>
        <dbReference type="WBParaSite" id="TCLT_0000156901-mRNA-1"/>
    </source>
</evidence>
<keyword evidence="4" id="KW-0238">DNA-binding</keyword>
<dbReference type="PANTHER" id="PTHR46164">
    <property type="entry name" value="ATF6, ISOFORM C"/>
    <property type="match status" value="1"/>
</dbReference>
<dbReference type="EMBL" id="UYYF01000214">
    <property type="protein sequence ID" value="VDM97081.1"/>
    <property type="molecule type" value="Genomic_DNA"/>
</dbReference>
<accession>A0A0N5CN26</accession>
<dbReference type="CDD" id="cd14686">
    <property type="entry name" value="bZIP"/>
    <property type="match status" value="1"/>
</dbReference>
<dbReference type="GO" id="GO:0005634">
    <property type="term" value="C:nucleus"/>
    <property type="evidence" value="ECO:0007669"/>
    <property type="project" value="TreeGrafter"/>
</dbReference>
<dbReference type="InterPro" id="IPR051882">
    <property type="entry name" value="ATF_bZIP_TF"/>
</dbReference>
<name>A0A0N5CN26_THECL</name>
<feature type="coiled-coil region" evidence="7">
    <location>
        <begin position="252"/>
        <end position="316"/>
    </location>
</feature>
<dbReference type="OrthoDB" id="644067at2759"/>
<keyword evidence="5" id="KW-0804">Transcription</keyword>
<evidence type="ECO:0000256" key="6">
    <source>
        <dbReference type="ARBA" id="ARBA00023242"/>
    </source>
</evidence>
<dbReference type="WBParaSite" id="TCLT_0000156901-mRNA-1">
    <property type="protein sequence ID" value="TCLT_0000156901-mRNA-1"/>
    <property type="gene ID" value="TCLT_0000156901"/>
</dbReference>
<protein>
    <submittedName>
        <fullName evidence="12">BZIP domain-containing protein</fullName>
    </submittedName>
</protein>
<evidence type="ECO:0000313" key="11">
    <source>
        <dbReference type="Proteomes" id="UP000276776"/>
    </source>
</evidence>
<evidence type="ECO:0000256" key="1">
    <source>
        <dbReference type="ARBA" id="ARBA00004167"/>
    </source>
</evidence>
<evidence type="ECO:0000256" key="5">
    <source>
        <dbReference type="ARBA" id="ARBA00023163"/>
    </source>
</evidence>
<dbReference type="GO" id="GO:0016020">
    <property type="term" value="C:membrane"/>
    <property type="evidence" value="ECO:0007669"/>
    <property type="project" value="UniProtKB-SubCell"/>
</dbReference>
<dbReference type="STRING" id="103827.A0A0N5CN26"/>
<comment type="similarity">
    <text evidence="2">Belongs to the bZIP family. ATF subfamily.</text>
</comment>
<evidence type="ECO:0000256" key="4">
    <source>
        <dbReference type="ARBA" id="ARBA00023125"/>
    </source>
</evidence>
<keyword evidence="8" id="KW-1133">Transmembrane helix</keyword>
<evidence type="ECO:0000313" key="10">
    <source>
        <dbReference type="EMBL" id="VDM97081.1"/>
    </source>
</evidence>
<dbReference type="GO" id="GO:0030968">
    <property type="term" value="P:endoplasmic reticulum unfolded protein response"/>
    <property type="evidence" value="ECO:0007669"/>
    <property type="project" value="TreeGrafter"/>
</dbReference>
<keyword evidence="8" id="KW-0812">Transmembrane</keyword>
<dbReference type="GO" id="GO:0000978">
    <property type="term" value="F:RNA polymerase II cis-regulatory region sequence-specific DNA binding"/>
    <property type="evidence" value="ECO:0007669"/>
    <property type="project" value="TreeGrafter"/>
</dbReference>
<dbReference type="AlphaFoldDB" id="A0A0N5CN26"/>